<dbReference type="InterPro" id="IPR012577">
    <property type="entry name" value="NIPSNAP"/>
</dbReference>
<gene>
    <name evidence="2" type="ordered locus">Meso_2293</name>
</gene>
<dbReference type="AlphaFoldDB" id="Q11FZ4"/>
<proteinExistence type="predicted"/>
<dbReference type="Pfam" id="PF07978">
    <property type="entry name" value="NIPSNAP"/>
    <property type="match status" value="1"/>
</dbReference>
<dbReference type="STRING" id="266779.Meso_2293"/>
<dbReference type="SUPFAM" id="SSF54909">
    <property type="entry name" value="Dimeric alpha+beta barrel"/>
    <property type="match status" value="1"/>
</dbReference>
<dbReference type="EMBL" id="CP000390">
    <property type="protein sequence ID" value="ABG63681.1"/>
    <property type="molecule type" value="Genomic_DNA"/>
</dbReference>
<protein>
    <submittedName>
        <fullName evidence="2">NIPSNAP domain containing protein</fullName>
    </submittedName>
</protein>
<dbReference type="Gene3D" id="3.30.70.100">
    <property type="match status" value="1"/>
</dbReference>
<organism evidence="2">
    <name type="scientific">Chelativorans sp. (strain BNC1)</name>
    <dbReference type="NCBI Taxonomy" id="266779"/>
    <lineage>
        <taxon>Bacteria</taxon>
        <taxon>Pseudomonadati</taxon>
        <taxon>Pseudomonadota</taxon>
        <taxon>Alphaproteobacteria</taxon>
        <taxon>Hyphomicrobiales</taxon>
        <taxon>Phyllobacteriaceae</taxon>
        <taxon>Chelativorans</taxon>
    </lineage>
</organism>
<sequence>MRYVLEIAYCARAFCCYNRIRSLRWIACNTMIFELRSYEVLPGQAIRYLEVFRAEGLPVISRFLDFLGFWSSEFGALNVVYSLWSHTSLSERRRNRAALYTHTPWTAGFVSKAFPLILNQRSLLLESAGVQPSREAVHAGGDFWTLRLSCAPAGDAAAKATFAFRILAGDFRTHMTLRSMGQGELSLKREGREDVTILSRADMSFTVNAERASG</sequence>
<feature type="domain" description="NIPSNAP" evidence="1">
    <location>
        <begin position="33"/>
        <end position="125"/>
    </location>
</feature>
<dbReference type="HOGENOM" id="CLU_1286908_0_0_5"/>
<reference evidence="2" key="1">
    <citation type="submission" date="2006-06" db="EMBL/GenBank/DDBJ databases">
        <title>Complete sequence of chromosome of Chelativorans sp. BNC1.</title>
        <authorList>
            <consortium name="US DOE Joint Genome Institute"/>
            <person name="Copeland A."/>
            <person name="Lucas S."/>
            <person name="Lapidus A."/>
            <person name="Barry K."/>
            <person name="Detter J.C."/>
            <person name="Glavina del Rio T."/>
            <person name="Hammon N."/>
            <person name="Israni S."/>
            <person name="Dalin E."/>
            <person name="Tice H."/>
            <person name="Pitluck S."/>
            <person name="Chertkov O."/>
            <person name="Brettin T."/>
            <person name="Bruce D."/>
            <person name="Han C."/>
            <person name="Tapia R."/>
            <person name="Gilna P."/>
            <person name="Schmutz J."/>
            <person name="Larimer F."/>
            <person name="Land M."/>
            <person name="Hauser L."/>
            <person name="Kyrpides N."/>
            <person name="Mikhailova N."/>
            <person name="Richardson P."/>
        </authorList>
    </citation>
    <scope>NUCLEOTIDE SEQUENCE</scope>
    <source>
        <strain evidence="2">BNC1</strain>
    </source>
</reference>
<name>Q11FZ4_CHESB</name>
<evidence type="ECO:0000259" key="1">
    <source>
        <dbReference type="Pfam" id="PF07978"/>
    </source>
</evidence>
<dbReference type="InterPro" id="IPR011008">
    <property type="entry name" value="Dimeric_a/b-barrel"/>
</dbReference>
<dbReference type="KEGG" id="mes:Meso_2293"/>
<accession>Q11FZ4</accession>
<evidence type="ECO:0000313" key="2">
    <source>
        <dbReference type="EMBL" id="ABG63681.1"/>
    </source>
</evidence>